<sequence length="61" mass="6978">MLSIVMLCWKETLAWRPLNYTYGCPIVNVFFPGVIMSNTVESLQSHTGIALPLFPWFLFSP</sequence>
<protein>
    <submittedName>
        <fullName evidence="1">Putative isoprenylcysteine alpha-carbonyl methylesterase ICMEL1</fullName>
    </submittedName>
</protein>
<proteinExistence type="predicted"/>
<evidence type="ECO:0000313" key="1">
    <source>
        <dbReference type="EMBL" id="MBW88220.1"/>
    </source>
</evidence>
<name>A0A2P2J443_RHIMU</name>
<accession>A0A2P2J443</accession>
<dbReference type="AlphaFoldDB" id="A0A2P2J443"/>
<reference evidence="1" key="1">
    <citation type="submission" date="2018-02" db="EMBL/GenBank/DDBJ databases">
        <title>Rhizophora mucronata_Transcriptome.</title>
        <authorList>
            <person name="Meera S.P."/>
            <person name="Sreeshan A."/>
            <person name="Augustine A."/>
        </authorList>
    </citation>
    <scope>NUCLEOTIDE SEQUENCE</scope>
    <source>
        <tissue evidence="1">Leaf</tissue>
    </source>
</reference>
<dbReference type="EMBL" id="GGEC01007737">
    <property type="protein sequence ID" value="MBW88220.1"/>
    <property type="molecule type" value="Transcribed_RNA"/>
</dbReference>
<organism evidence="1">
    <name type="scientific">Rhizophora mucronata</name>
    <name type="common">Asiatic mangrove</name>
    <dbReference type="NCBI Taxonomy" id="61149"/>
    <lineage>
        <taxon>Eukaryota</taxon>
        <taxon>Viridiplantae</taxon>
        <taxon>Streptophyta</taxon>
        <taxon>Embryophyta</taxon>
        <taxon>Tracheophyta</taxon>
        <taxon>Spermatophyta</taxon>
        <taxon>Magnoliopsida</taxon>
        <taxon>eudicotyledons</taxon>
        <taxon>Gunneridae</taxon>
        <taxon>Pentapetalae</taxon>
        <taxon>rosids</taxon>
        <taxon>fabids</taxon>
        <taxon>Malpighiales</taxon>
        <taxon>Rhizophoraceae</taxon>
        <taxon>Rhizophora</taxon>
    </lineage>
</organism>